<dbReference type="GO" id="GO:0004866">
    <property type="term" value="F:endopeptidase inhibitor activity"/>
    <property type="evidence" value="ECO:0007669"/>
    <property type="project" value="InterPro"/>
</dbReference>
<dbReference type="Proteomes" id="UP000663842">
    <property type="component" value="Unassembled WGS sequence"/>
</dbReference>
<dbReference type="InterPro" id="IPR002890">
    <property type="entry name" value="MG2"/>
</dbReference>
<dbReference type="Gene3D" id="2.60.40.1930">
    <property type="match status" value="1"/>
</dbReference>
<evidence type="ECO:0000313" key="2">
    <source>
        <dbReference type="EMBL" id="CAF2115781.1"/>
    </source>
</evidence>
<evidence type="ECO:0000313" key="4">
    <source>
        <dbReference type="Proteomes" id="UP000663842"/>
    </source>
</evidence>
<evidence type="ECO:0000313" key="3">
    <source>
        <dbReference type="EMBL" id="CAF3958870.1"/>
    </source>
</evidence>
<protein>
    <recommendedName>
        <fullName evidence="1">Macroglobulin domain-containing protein</fullName>
    </recommendedName>
</protein>
<feature type="domain" description="Macroglobulin" evidence="1">
    <location>
        <begin position="238"/>
        <end position="335"/>
    </location>
</feature>
<organism evidence="3 4">
    <name type="scientific">Rotaria magnacalcarata</name>
    <dbReference type="NCBI Taxonomy" id="392030"/>
    <lineage>
        <taxon>Eukaryota</taxon>
        <taxon>Metazoa</taxon>
        <taxon>Spiralia</taxon>
        <taxon>Gnathifera</taxon>
        <taxon>Rotifera</taxon>
        <taxon>Eurotatoria</taxon>
        <taxon>Bdelloidea</taxon>
        <taxon>Philodinida</taxon>
        <taxon>Philodinidae</taxon>
        <taxon>Rotaria</taxon>
    </lineage>
</organism>
<dbReference type="Pfam" id="PF01835">
    <property type="entry name" value="MG2"/>
    <property type="match status" value="1"/>
</dbReference>
<name>A0A819L477_9BILA</name>
<dbReference type="EMBL" id="CAJOBF010001516">
    <property type="protein sequence ID" value="CAF3958870.1"/>
    <property type="molecule type" value="Genomic_DNA"/>
</dbReference>
<comment type="caution">
    <text evidence="3">The sequence shown here is derived from an EMBL/GenBank/DDBJ whole genome shotgun (WGS) entry which is preliminary data.</text>
</comment>
<proteinExistence type="predicted"/>
<dbReference type="InterPro" id="IPR051802">
    <property type="entry name" value="YfhM-like"/>
</dbReference>
<dbReference type="Proteomes" id="UP000663887">
    <property type="component" value="Unassembled WGS sequence"/>
</dbReference>
<sequence>MDPGLLDEPYYSFIVCNYSELIIRINRVKPEHYQPDVLRCNVRFGDDDDAEEEDQQEAIEDSHNIPGEELLNEIIQTNCQWNEPKEIRIPLKAYVTKSSGVGQLFIFITITKKAYKECEHRYWGDKRAILVWLQCTRLAVDTFVSSNKDGTLTTLVTNLMTGAPIYQVIVSILNQKQVTNQQGLCTIGRYKPDVKRTGEDQEEEDTETELLVVEKGDDLYMEVDIYPSRSTDDVYVWHVFNDRGLYRPKEHVHIKGYVRLLKIEGEAKLPKYAQGIIDYIISDPQGEQLQESKVKLNRYGAFDIKFTLPDNVNLGEGYVTFRLSDSTSEETHYFEIQEFRRPEYLVSSMVRSSIAYYCHPTVDQYVIISCEGKLFAGGYLSDASVQ</sequence>
<dbReference type="EMBL" id="CAJNRG010009660">
    <property type="protein sequence ID" value="CAF2115781.1"/>
    <property type="molecule type" value="Genomic_DNA"/>
</dbReference>
<evidence type="ECO:0000259" key="1">
    <source>
        <dbReference type="Pfam" id="PF01835"/>
    </source>
</evidence>
<dbReference type="PANTHER" id="PTHR40094">
    <property type="entry name" value="ALPHA-2-MACROGLOBULIN HOMOLOG"/>
    <property type="match status" value="1"/>
</dbReference>
<gene>
    <name evidence="3" type="ORF">UXM345_LOCUS13790</name>
    <name evidence="2" type="ORF">XDN619_LOCUS21625</name>
</gene>
<dbReference type="AlphaFoldDB" id="A0A819L477"/>
<reference evidence="3" key="1">
    <citation type="submission" date="2021-02" db="EMBL/GenBank/DDBJ databases">
        <authorList>
            <person name="Nowell W R."/>
        </authorList>
    </citation>
    <scope>NUCLEOTIDE SEQUENCE</scope>
</reference>
<accession>A0A819L477</accession>
<dbReference type="PANTHER" id="PTHR40094:SF1">
    <property type="entry name" value="UBIQUITIN DOMAIN-CONTAINING PROTEIN"/>
    <property type="match status" value="1"/>
</dbReference>